<evidence type="ECO:0000313" key="1">
    <source>
        <dbReference type="EMBL" id="TKR76148.1"/>
    </source>
</evidence>
<organism evidence="1 2">
    <name type="scientific">Steinernema carpocapsae</name>
    <name type="common">Entomopathogenic nematode</name>
    <dbReference type="NCBI Taxonomy" id="34508"/>
    <lineage>
        <taxon>Eukaryota</taxon>
        <taxon>Metazoa</taxon>
        <taxon>Ecdysozoa</taxon>
        <taxon>Nematoda</taxon>
        <taxon>Chromadorea</taxon>
        <taxon>Rhabditida</taxon>
        <taxon>Tylenchina</taxon>
        <taxon>Panagrolaimomorpha</taxon>
        <taxon>Strongyloidoidea</taxon>
        <taxon>Steinernematidae</taxon>
        <taxon>Steinernema</taxon>
    </lineage>
</organism>
<protein>
    <submittedName>
        <fullName evidence="1">Uncharacterized protein</fullName>
    </submittedName>
</protein>
<keyword evidence="2" id="KW-1185">Reference proteome</keyword>
<reference evidence="1 2" key="1">
    <citation type="journal article" date="2015" name="Genome Biol.">
        <title>Comparative genomics of Steinernema reveals deeply conserved gene regulatory networks.</title>
        <authorList>
            <person name="Dillman A.R."/>
            <person name="Macchietto M."/>
            <person name="Porter C.F."/>
            <person name="Rogers A."/>
            <person name="Williams B."/>
            <person name="Antoshechkin I."/>
            <person name="Lee M.M."/>
            <person name="Goodwin Z."/>
            <person name="Lu X."/>
            <person name="Lewis E.E."/>
            <person name="Goodrich-Blair H."/>
            <person name="Stock S.P."/>
            <person name="Adams B.J."/>
            <person name="Sternberg P.W."/>
            <person name="Mortazavi A."/>
        </authorList>
    </citation>
    <scope>NUCLEOTIDE SEQUENCE [LARGE SCALE GENOMIC DNA]</scope>
    <source>
        <strain evidence="1 2">ALL</strain>
    </source>
</reference>
<dbReference type="Proteomes" id="UP000298663">
    <property type="component" value="Unassembled WGS sequence"/>
</dbReference>
<reference evidence="1 2" key="2">
    <citation type="journal article" date="2019" name="G3 (Bethesda)">
        <title>Hybrid Assembly of the Genome of the Entomopathogenic Nematode Steinernema carpocapsae Identifies the X-Chromosome.</title>
        <authorList>
            <person name="Serra L."/>
            <person name="Macchietto M."/>
            <person name="Macias-Munoz A."/>
            <person name="McGill C.J."/>
            <person name="Rodriguez I.M."/>
            <person name="Rodriguez B."/>
            <person name="Murad R."/>
            <person name="Mortazavi A."/>
        </authorList>
    </citation>
    <scope>NUCLEOTIDE SEQUENCE [LARGE SCALE GENOMIC DNA]</scope>
    <source>
        <strain evidence="1 2">ALL</strain>
    </source>
</reference>
<gene>
    <name evidence="1" type="ORF">L596_017336</name>
</gene>
<comment type="caution">
    <text evidence="1">The sequence shown here is derived from an EMBL/GenBank/DDBJ whole genome shotgun (WGS) entry which is preliminary data.</text>
</comment>
<accession>A0A4U5N1L1</accession>
<proteinExistence type="predicted"/>
<name>A0A4U5N1L1_STECR</name>
<dbReference type="AlphaFoldDB" id="A0A4U5N1L1"/>
<dbReference type="EMBL" id="AZBU02000005">
    <property type="protein sequence ID" value="TKR76148.1"/>
    <property type="molecule type" value="Genomic_DNA"/>
</dbReference>
<sequence>MQQPTYDAVPRTTVPSALFPLQFASISRGFRNSLEIAQIKYHSIAIFVHISLRPKMLDTVVNSPFAAPISE</sequence>
<evidence type="ECO:0000313" key="2">
    <source>
        <dbReference type="Proteomes" id="UP000298663"/>
    </source>
</evidence>